<reference evidence="1" key="1">
    <citation type="submission" date="2019-04" db="EMBL/GenBank/DDBJ databases">
        <authorList>
            <person name="Alioto T."/>
            <person name="Alioto T."/>
        </authorList>
    </citation>
    <scope>NUCLEOTIDE SEQUENCE [LARGE SCALE GENOMIC DNA]</scope>
</reference>
<name>A0A5E4DCX5_MARMO</name>
<evidence type="ECO:0000313" key="1">
    <source>
        <dbReference type="EMBL" id="VTJ92018.1"/>
    </source>
</evidence>
<gene>
    <name evidence="1" type="ORF">MONAX_5E019464</name>
</gene>
<keyword evidence="2" id="KW-1185">Reference proteome</keyword>
<proteinExistence type="predicted"/>
<dbReference type="AlphaFoldDB" id="A0A5E4DCX5"/>
<dbReference type="EMBL" id="CABDUW010013069">
    <property type="protein sequence ID" value="VTJ92018.1"/>
    <property type="molecule type" value="Genomic_DNA"/>
</dbReference>
<evidence type="ECO:0000313" key="2">
    <source>
        <dbReference type="Proteomes" id="UP000335636"/>
    </source>
</evidence>
<protein>
    <submittedName>
        <fullName evidence="1">Uncharacterized protein</fullName>
    </submittedName>
</protein>
<organism evidence="1 2">
    <name type="scientific">Marmota monax</name>
    <name type="common">Woodchuck</name>
    <dbReference type="NCBI Taxonomy" id="9995"/>
    <lineage>
        <taxon>Eukaryota</taxon>
        <taxon>Metazoa</taxon>
        <taxon>Chordata</taxon>
        <taxon>Craniata</taxon>
        <taxon>Vertebrata</taxon>
        <taxon>Euteleostomi</taxon>
        <taxon>Mammalia</taxon>
        <taxon>Eutheria</taxon>
        <taxon>Euarchontoglires</taxon>
        <taxon>Glires</taxon>
        <taxon>Rodentia</taxon>
        <taxon>Sciuromorpha</taxon>
        <taxon>Sciuridae</taxon>
        <taxon>Xerinae</taxon>
        <taxon>Marmotini</taxon>
        <taxon>Marmota</taxon>
    </lineage>
</organism>
<sequence length="216" mass="22639">MAAVVVFRSGHGAGGCSSCPALCSACWRQGLLSWFWVAAGRGAGPHGQVPCVRQPLSGEAAEVHAQCWRGLGGGESELEPGVRPRACTAVPHVEGGSEQLPPALSMRHSPPQNLAPGQVFHVFVGAFYVKPLVALRGGLSAVHCAPGAYCVLPSGERRAGLCLAGGWVFAWPVLRGLWLGRESWRWYNLASFMSSVLVFLGEALGACGCGLCHVLP</sequence>
<accession>A0A5E4DCX5</accession>
<dbReference type="Proteomes" id="UP000335636">
    <property type="component" value="Unassembled WGS sequence"/>
</dbReference>
<comment type="caution">
    <text evidence="1">The sequence shown here is derived from an EMBL/GenBank/DDBJ whole genome shotgun (WGS) entry which is preliminary data.</text>
</comment>